<keyword evidence="3" id="KW-1185">Reference proteome</keyword>
<dbReference type="EMBL" id="FNCV01000001">
    <property type="protein sequence ID" value="SDG49396.1"/>
    <property type="molecule type" value="Genomic_DNA"/>
</dbReference>
<dbReference type="STRING" id="83401.SAMN05421742_101393"/>
<reference evidence="3" key="1">
    <citation type="submission" date="2016-10" db="EMBL/GenBank/DDBJ databases">
        <authorList>
            <person name="Varghese N."/>
            <person name="Submissions S."/>
        </authorList>
    </citation>
    <scope>NUCLEOTIDE SEQUENCE [LARGE SCALE GENOMIC DNA]</scope>
    <source>
        <strain evidence="3">930I</strain>
    </source>
</reference>
<proteinExistence type="predicted"/>
<sequence length="149" mass="14234">MSQDPSHGHGTPSLPVGAMLPAGTPGIADTLVRGGAVGALIGAAAVLARNVAPLRAGTVSPEQATREVLVGAGKSGLATGLGAAVAGAIRGGPVVSALAMVATGAAALYALERPARAARAEAAEAEAESDETAKPAPGKSTARSRAAKA</sequence>
<evidence type="ECO:0000256" key="1">
    <source>
        <dbReference type="SAM" id="MobiDB-lite"/>
    </source>
</evidence>
<dbReference type="Proteomes" id="UP000217076">
    <property type="component" value="Unassembled WGS sequence"/>
</dbReference>
<dbReference type="AlphaFoldDB" id="A0A1G7UPG2"/>
<evidence type="ECO:0000313" key="2">
    <source>
        <dbReference type="EMBL" id="SDG49396.1"/>
    </source>
</evidence>
<dbReference type="Pfam" id="PF26373">
    <property type="entry name" value="MamC"/>
    <property type="match status" value="1"/>
</dbReference>
<accession>A0A1G7UPG2</accession>
<dbReference type="RefSeq" id="WP_092614546.1">
    <property type="nucleotide sequence ID" value="NZ_FNCV01000001.1"/>
</dbReference>
<dbReference type="InterPro" id="IPR058956">
    <property type="entry name" value="MamC"/>
</dbReference>
<protein>
    <submittedName>
        <fullName evidence="2">Uncharacterized protein</fullName>
    </submittedName>
</protein>
<organism evidence="2 3">
    <name type="scientific">Roseospirillum parvum</name>
    <dbReference type="NCBI Taxonomy" id="83401"/>
    <lineage>
        <taxon>Bacteria</taxon>
        <taxon>Pseudomonadati</taxon>
        <taxon>Pseudomonadota</taxon>
        <taxon>Alphaproteobacteria</taxon>
        <taxon>Rhodospirillales</taxon>
        <taxon>Rhodospirillaceae</taxon>
        <taxon>Roseospirillum</taxon>
    </lineage>
</organism>
<feature type="region of interest" description="Disordered" evidence="1">
    <location>
        <begin position="119"/>
        <end position="149"/>
    </location>
</feature>
<name>A0A1G7UPG2_9PROT</name>
<evidence type="ECO:0000313" key="3">
    <source>
        <dbReference type="Proteomes" id="UP000217076"/>
    </source>
</evidence>
<gene>
    <name evidence="2" type="ORF">SAMN05421742_101393</name>
</gene>